<reference evidence="2" key="1">
    <citation type="submission" date="2012-09" db="EMBL/GenBank/DDBJ databases">
        <authorList>
            <person name="Martin A.A."/>
        </authorList>
    </citation>
    <scope>NUCLEOTIDE SEQUENCE</scope>
</reference>
<feature type="region of interest" description="Disordered" evidence="1">
    <location>
        <begin position="48"/>
        <end position="79"/>
    </location>
</feature>
<proteinExistence type="predicted"/>
<dbReference type="AlphaFoldDB" id="A0A0K0DBV4"/>
<reference evidence="3" key="2">
    <citation type="submission" date="2017-02" db="UniProtKB">
        <authorList>
            <consortium name="WormBaseParasite"/>
        </authorList>
    </citation>
    <scope>IDENTIFICATION</scope>
</reference>
<dbReference type="Proteomes" id="UP000035642">
    <property type="component" value="Unassembled WGS sequence"/>
</dbReference>
<evidence type="ECO:0000313" key="2">
    <source>
        <dbReference type="Proteomes" id="UP000035642"/>
    </source>
</evidence>
<accession>A0A0K0DBV4</accession>
<name>A0A0K0DBV4_ANGCA</name>
<evidence type="ECO:0000256" key="1">
    <source>
        <dbReference type="SAM" id="MobiDB-lite"/>
    </source>
</evidence>
<evidence type="ECO:0000313" key="3">
    <source>
        <dbReference type="WBParaSite" id="ACAC_0000795501-mRNA-1"/>
    </source>
</evidence>
<protein>
    <submittedName>
        <fullName evidence="3">Uncharacterized protein</fullName>
    </submittedName>
</protein>
<organism evidence="2 3">
    <name type="scientific">Angiostrongylus cantonensis</name>
    <name type="common">Rat lungworm</name>
    <dbReference type="NCBI Taxonomy" id="6313"/>
    <lineage>
        <taxon>Eukaryota</taxon>
        <taxon>Metazoa</taxon>
        <taxon>Ecdysozoa</taxon>
        <taxon>Nematoda</taxon>
        <taxon>Chromadorea</taxon>
        <taxon>Rhabditida</taxon>
        <taxon>Rhabditina</taxon>
        <taxon>Rhabditomorpha</taxon>
        <taxon>Strongyloidea</taxon>
        <taxon>Metastrongylidae</taxon>
        <taxon>Angiostrongylus</taxon>
    </lineage>
</organism>
<sequence length="115" mass="12030">MIGLSVGRWVGPVERRNRDGRVVECSSRRATTTKRRRVGRVQCGGRGVRQTVAGSNPAAGEPVGAGRRDVGGAAPGFPRSRRLVARPSVRSIASVASVVGVGSVESTSSEFDSKL</sequence>
<dbReference type="WBParaSite" id="ACAC_0000795501-mRNA-1">
    <property type="protein sequence ID" value="ACAC_0000795501-mRNA-1"/>
    <property type="gene ID" value="ACAC_0000795501"/>
</dbReference>
<keyword evidence="2" id="KW-1185">Reference proteome</keyword>